<dbReference type="Gene3D" id="2.160.20.10">
    <property type="entry name" value="Single-stranded right-handed beta-helix, Pectin lyase-like"/>
    <property type="match status" value="2"/>
</dbReference>
<dbReference type="Proteomes" id="UP001596443">
    <property type="component" value="Unassembled WGS sequence"/>
</dbReference>
<comment type="caution">
    <text evidence="5">The sequence shown here is derived from an EMBL/GenBank/DDBJ whole genome shotgun (WGS) entry which is preliminary data.</text>
</comment>
<dbReference type="AlphaFoldDB" id="A0ABD5T6D2"/>
<dbReference type="InterPro" id="IPR006626">
    <property type="entry name" value="PbH1"/>
</dbReference>
<dbReference type="SUPFAM" id="SSF160387">
    <property type="entry name" value="NosL/MerB-like"/>
    <property type="match status" value="1"/>
</dbReference>
<evidence type="ECO:0000313" key="5">
    <source>
        <dbReference type="EMBL" id="MFC6784789.1"/>
    </source>
</evidence>
<proteinExistence type="predicted"/>
<feature type="domain" description="Periplasmic copper-binding protein NosD beta helix" evidence="3">
    <location>
        <begin position="385"/>
        <end position="552"/>
    </location>
</feature>
<feature type="region of interest" description="Disordered" evidence="2">
    <location>
        <begin position="628"/>
        <end position="652"/>
    </location>
</feature>
<dbReference type="Pfam" id="PF05573">
    <property type="entry name" value="NosL"/>
    <property type="match status" value="1"/>
</dbReference>
<dbReference type="InterPro" id="IPR007742">
    <property type="entry name" value="NosD_dom"/>
</dbReference>
<name>A0ABD5T6D2_9EURY</name>
<gene>
    <name evidence="4" type="ORF">ACFQFD_00105</name>
    <name evidence="5" type="ORF">ACFQFD_01905</name>
</gene>
<dbReference type="RefSeq" id="WP_284063609.1">
    <property type="nucleotide sequence ID" value="NZ_CP126159.1"/>
</dbReference>
<dbReference type="InterPro" id="IPR011050">
    <property type="entry name" value="Pectin_lyase_fold/virulence"/>
</dbReference>
<dbReference type="EMBL" id="JBHSWX010000001">
    <property type="protein sequence ID" value="MFC6784789.1"/>
    <property type="molecule type" value="Genomic_DNA"/>
</dbReference>
<reference evidence="6" key="2">
    <citation type="journal article" date="2019" name="Int. J. Syst. Evol. Microbiol.">
        <title>The Global Catalogue of Microorganisms (GCM) 10K type strain sequencing project: providing services to taxonomists for standard genome sequencing and annotation.</title>
        <authorList>
            <consortium name="The Broad Institute Genomics Platform"/>
            <consortium name="The Broad Institute Genome Sequencing Center for Infectious Disease"/>
            <person name="Wu L."/>
            <person name="Ma J."/>
        </authorList>
    </citation>
    <scope>NUCLEOTIDE SEQUENCE [LARGE SCALE GENOMIC DNA]</scope>
    <source>
        <strain evidence="6">SYNS20</strain>
    </source>
</reference>
<dbReference type="GeneID" id="81211507"/>
<sequence length="652" mass="68898">MYARAAVIAVALSALVLGSSFAVPVGVGDSVGPVPFEDTVSLGMTSTTLRAADAEGVALPKVEVFYAEYEYVIGYYGVESYLAEHRRTGHDRQFGQPLAVFVTDYAGTNVSLTERGYPVVDTNTDPSFVRASDAYVVIGSEARTATGSLAMPFSDREAASEFTERYGGEVIPWDGVDEAVEASNPITRERYEATVDERMQWADRAVEATRPLRERPVTVTVGEDVPTLQAAVEAAPPNTTVLLPPGEYAVDEVIVNKSVTIRGAGVATHIRGDGNGSVLHMNASHAAVTDLRISGVGSVGSPERSANTSSDWSESVELAYGRGDAAIRLDGADGALVENIVIDTPASGIISRAADGAVVQNITLRGAAAPENGFMGVVAMYAPVVVENSSFHGGRDAVYTHRAHETVIRNNEMADARFGVHLMYTSRTLVANNEIHNESVGVIVMTRPTGNLVVGNRVSATRTGISTVGADSYYAENVLTDNKWGMTVSGTGSLYTRNTIVNNTYGLRGSSLLPTNLVTHNDVVDNEYPVDSYLGALRVWTVDGEGNYWGRLPGADRDGDGTVERPYRPSGAIDSRLHSTPGAWTLARSPAVALTRGLASSVPGLRATGVVDTAPLTAPVRPDVLTTVRTNESDAPNETSANASGSATEVPT</sequence>
<evidence type="ECO:0000313" key="4">
    <source>
        <dbReference type="EMBL" id="MFC6784440.1"/>
    </source>
</evidence>
<dbReference type="SMART" id="SM00710">
    <property type="entry name" value="PbH1"/>
    <property type="match status" value="8"/>
</dbReference>
<keyword evidence="1" id="KW-0677">Repeat</keyword>
<protein>
    <submittedName>
        <fullName evidence="5">Right-handed parallel beta-helix repeat-containing protein</fullName>
    </submittedName>
</protein>
<reference evidence="5" key="1">
    <citation type="journal article" date="2014" name="Int. J. Syst. Evol. Microbiol.">
        <title>Complete genome sequence of Corynebacterium casei LMG S-19264T (=DSM 44701T), isolated from a smear-ripened cheese.</title>
        <authorList>
            <consortium name="US DOE Joint Genome Institute (JGI-PGF)"/>
            <person name="Walter F."/>
            <person name="Albersmeier A."/>
            <person name="Kalinowski J."/>
            <person name="Ruckert C."/>
        </authorList>
    </citation>
    <scope>NUCLEOTIDE SEQUENCE [LARGE SCALE GENOMIC DNA]</scope>
    <source>
        <strain evidence="5">NBRC 112888</strain>
    </source>
</reference>
<evidence type="ECO:0000256" key="1">
    <source>
        <dbReference type="ARBA" id="ARBA00022737"/>
    </source>
</evidence>
<evidence type="ECO:0000259" key="3">
    <source>
        <dbReference type="Pfam" id="PF05048"/>
    </source>
</evidence>
<dbReference type="Gene3D" id="3.30.70.2050">
    <property type="match status" value="1"/>
</dbReference>
<reference evidence="5" key="3">
    <citation type="submission" date="2024-09" db="EMBL/GenBank/DDBJ databases">
        <authorList>
            <person name="Sun Q."/>
        </authorList>
    </citation>
    <scope>NUCLEOTIDE SEQUENCE</scope>
    <source>
        <strain evidence="5">NBRC 112888</strain>
    </source>
</reference>
<dbReference type="EMBL" id="JBHSWX010000001">
    <property type="protein sequence ID" value="MFC6784440.1"/>
    <property type="molecule type" value="Genomic_DNA"/>
</dbReference>
<dbReference type="InterPro" id="IPR012334">
    <property type="entry name" value="Pectin_lyas_fold"/>
</dbReference>
<evidence type="ECO:0000313" key="6">
    <source>
        <dbReference type="Proteomes" id="UP001596443"/>
    </source>
</evidence>
<dbReference type="SUPFAM" id="SSF51126">
    <property type="entry name" value="Pectin lyase-like"/>
    <property type="match status" value="1"/>
</dbReference>
<dbReference type="PANTHER" id="PTHR22990">
    <property type="entry name" value="F-BOX ONLY PROTEIN"/>
    <property type="match status" value="1"/>
</dbReference>
<accession>A0ABD5T6D2</accession>
<organism evidence="5 6">
    <name type="scientific">Halobaculum halobium</name>
    <dbReference type="NCBI Taxonomy" id="3032281"/>
    <lineage>
        <taxon>Archaea</taxon>
        <taxon>Methanobacteriati</taxon>
        <taxon>Methanobacteriota</taxon>
        <taxon>Stenosarchaea group</taxon>
        <taxon>Halobacteria</taxon>
        <taxon>Halobacteriales</taxon>
        <taxon>Haloferacaceae</taxon>
        <taxon>Halobaculum</taxon>
    </lineage>
</organism>
<dbReference type="InterPro" id="IPR008719">
    <property type="entry name" value="N2O_reductase_NosL"/>
</dbReference>
<keyword evidence="6" id="KW-1185">Reference proteome</keyword>
<evidence type="ECO:0000256" key="2">
    <source>
        <dbReference type="SAM" id="MobiDB-lite"/>
    </source>
</evidence>
<dbReference type="InterPro" id="IPR051550">
    <property type="entry name" value="SCF-Subunits/Alg-Epimerases"/>
</dbReference>
<dbReference type="Pfam" id="PF05048">
    <property type="entry name" value="NosD"/>
    <property type="match status" value="1"/>
</dbReference>
<dbReference type="PANTHER" id="PTHR22990:SF15">
    <property type="entry name" value="F-BOX ONLY PROTEIN 10"/>
    <property type="match status" value="1"/>
</dbReference>